<proteinExistence type="predicted"/>
<feature type="compositionally biased region" description="Polar residues" evidence="1">
    <location>
        <begin position="135"/>
        <end position="162"/>
    </location>
</feature>
<sequence>MYQLNPQQLQEFSTLMKLNQYDQAEQILIEQLHISPIAAKNLVIALSKSDDAMKSFQANPQVMFADSPEFNKEMKSVERKSFEFSFSSSKVKMTNKEGKVVEIDDQHPDWQEIKKQFNIDLTQPDALSKFAESFMQGQSQNKGSQETSSSQDTSASPHSSTPAGVEDLNHQNKSSSLWLLIGFILLVGVAAFYYFKT</sequence>
<evidence type="ECO:0000256" key="1">
    <source>
        <dbReference type="SAM" id="MobiDB-lite"/>
    </source>
</evidence>
<dbReference type="Proteomes" id="UP000490535">
    <property type="component" value="Unassembled WGS sequence"/>
</dbReference>
<feature type="region of interest" description="Disordered" evidence="1">
    <location>
        <begin position="134"/>
        <end position="167"/>
    </location>
</feature>
<accession>A0A833UWX8</accession>
<protein>
    <submittedName>
        <fullName evidence="3">Uncharacterized protein</fullName>
    </submittedName>
</protein>
<evidence type="ECO:0000313" key="3">
    <source>
        <dbReference type="EMBL" id="KAF1026695.1"/>
    </source>
</evidence>
<dbReference type="AlphaFoldDB" id="A0A833UWX8"/>
<comment type="caution">
    <text evidence="3">The sequence shown here is derived from an EMBL/GenBank/DDBJ whole genome shotgun (WGS) entry which is preliminary data.</text>
</comment>
<reference evidence="4" key="1">
    <citation type="journal article" date="2020" name="MBio">
        <title>Horizontal gene transfer to a defensive symbiont with a reduced genome amongst a multipartite beetle microbiome.</title>
        <authorList>
            <person name="Waterworth S.C."/>
            <person name="Florez L.V."/>
            <person name="Rees E.R."/>
            <person name="Hertweck C."/>
            <person name="Kaltenpoth M."/>
            <person name="Kwan J.C."/>
        </authorList>
    </citation>
    <scope>NUCLEOTIDE SEQUENCE [LARGE SCALE GENOMIC DNA]</scope>
</reference>
<evidence type="ECO:0000256" key="2">
    <source>
        <dbReference type="SAM" id="Phobius"/>
    </source>
</evidence>
<dbReference type="EMBL" id="WNDP01000019">
    <property type="protein sequence ID" value="KAF1026695.1"/>
    <property type="molecule type" value="Genomic_DNA"/>
</dbReference>
<feature type="transmembrane region" description="Helical" evidence="2">
    <location>
        <begin position="177"/>
        <end position="195"/>
    </location>
</feature>
<keyword evidence="2" id="KW-0812">Transmembrane</keyword>
<organism evidence="3 4">
    <name type="scientific">Acinetobacter bereziniae</name>
    <name type="common">Acinetobacter genomosp. 10</name>
    <dbReference type="NCBI Taxonomy" id="106648"/>
    <lineage>
        <taxon>Bacteria</taxon>
        <taxon>Pseudomonadati</taxon>
        <taxon>Pseudomonadota</taxon>
        <taxon>Gammaproteobacteria</taxon>
        <taxon>Moraxellales</taxon>
        <taxon>Moraxellaceae</taxon>
        <taxon>Acinetobacter</taxon>
    </lineage>
</organism>
<evidence type="ECO:0000313" key="4">
    <source>
        <dbReference type="Proteomes" id="UP000490535"/>
    </source>
</evidence>
<gene>
    <name evidence="3" type="ORF">GAK29_01114</name>
</gene>
<keyword evidence="2" id="KW-1133">Transmembrane helix</keyword>
<keyword evidence="2" id="KW-0472">Membrane</keyword>
<name>A0A833UWX8_ACIBZ</name>